<dbReference type="PROSITE" id="PS00866">
    <property type="entry name" value="CPSASE_1"/>
    <property type="match status" value="1"/>
</dbReference>
<dbReference type="SUPFAM" id="SSF51230">
    <property type="entry name" value="Single hybrid motif"/>
    <property type="match status" value="1"/>
</dbReference>
<dbReference type="InterPro" id="IPR005481">
    <property type="entry name" value="BC-like_N"/>
</dbReference>
<dbReference type="GO" id="GO:0004847">
    <property type="term" value="F:urea carboxylase activity"/>
    <property type="evidence" value="ECO:0007669"/>
    <property type="project" value="UniProtKB-EC"/>
</dbReference>
<evidence type="ECO:0000256" key="6">
    <source>
        <dbReference type="ARBA" id="ARBA00023267"/>
    </source>
</evidence>
<dbReference type="InterPro" id="IPR016185">
    <property type="entry name" value="PreATP-grasp_dom_sf"/>
</dbReference>
<dbReference type="PANTHER" id="PTHR18866:SF128">
    <property type="entry name" value="UREA AMIDOLYASE"/>
    <property type="match status" value="1"/>
</dbReference>
<dbReference type="PROSITE" id="PS50975">
    <property type="entry name" value="ATP_GRASP"/>
    <property type="match status" value="1"/>
</dbReference>
<comment type="caution">
    <text evidence="11">The sequence shown here is derived from an EMBL/GenBank/DDBJ whole genome shotgun (WGS) entry which is preliminary data.</text>
</comment>
<dbReference type="CDD" id="cd06850">
    <property type="entry name" value="biotinyl_domain"/>
    <property type="match status" value="1"/>
</dbReference>
<dbReference type="InterPro" id="IPR011761">
    <property type="entry name" value="ATP-grasp"/>
</dbReference>
<dbReference type="SMART" id="SM00878">
    <property type="entry name" value="Biotin_carb_C"/>
    <property type="match status" value="1"/>
</dbReference>
<dbReference type="EMBL" id="JAUKWQ010000003">
    <property type="protein sequence ID" value="MDO1582899.1"/>
    <property type="molecule type" value="Genomic_DNA"/>
</dbReference>
<dbReference type="Pfam" id="PF02682">
    <property type="entry name" value="CT_C_D"/>
    <property type="match status" value="1"/>
</dbReference>
<organism evidence="11 12">
    <name type="scientific">Rhizobium oryzicola</name>
    <dbReference type="NCBI Taxonomy" id="1232668"/>
    <lineage>
        <taxon>Bacteria</taxon>
        <taxon>Pseudomonadati</taxon>
        <taxon>Pseudomonadota</taxon>
        <taxon>Alphaproteobacteria</taxon>
        <taxon>Hyphomicrobiales</taxon>
        <taxon>Rhizobiaceae</taxon>
        <taxon>Rhizobium/Agrobacterium group</taxon>
        <taxon>Rhizobium</taxon>
    </lineage>
</organism>
<dbReference type="SUPFAM" id="SSF50891">
    <property type="entry name" value="Cyclophilin-like"/>
    <property type="match status" value="2"/>
</dbReference>
<keyword evidence="3 7" id="KW-0547">Nucleotide-binding</keyword>
<dbReference type="EC" id="6.3.4.6" evidence="11"/>
<dbReference type="InterPro" id="IPR011764">
    <property type="entry name" value="Biotin_carboxylation_dom"/>
</dbReference>
<comment type="cofactor">
    <cofactor evidence="1">
        <name>biotin</name>
        <dbReference type="ChEBI" id="CHEBI:57586"/>
    </cofactor>
</comment>
<protein>
    <submittedName>
        <fullName evidence="11">Urea carboxylase</fullName>
        <ecNumber evidence="11">6.3.4.6</ecNumber>
    </submittedName>
</protein>
<gene>
    <name evidence="11" type="primary">uca</name>
    <name evidence="11" type="ORF">Q2T52_12475</name>
</gene>
<dbReference type="SUPFAM" id="SSF160467">
    <property type="entry name" value="PH0987 N-terminal domain-like"/>
    <property type="match status" value="1"/>
</dbReference>
<name>A0ABT8SWR6_9HYPH</name>
<accession>A0ABT8SWR6</accession>
<dbReference type="InterPro" id="IPR011053">
    <property type="entry name" value="Single_hybrid_motif"/>
</dbReference>
<keyword evidence="6" id="KW-0092">Biotin</keyword>
<keyword evidence="5 7" id="KW-0067">ATP-binding</keyword>
<dbReference type="Pfam" id="PF02626">
    <property type="entry name" value="CT_A_B"/>
    <property type="match status" value="1"/>
</dbReference>
<dbReference type="Proteomes" id="UP001169006">
    <property type="component" value="Unassembled WGS sequence"/>
</dbReference>
<evidence type="ECO:0000256" key="7">
    <source>
        <dbReference type="PROSITE-ProRule" id="PRU00409"/>
    </source>
</evidence>
<feature type="domain" description="Biotin carboxylation" evidence="10">
    <location>
        <begin position="1"/>
        <end position="444"/>
    </location>
</feature>
<dbReference type="Pfam" id="PF02786">
    <property type="entry name" value="CPSase_L_D2"/>
    <property type="match status" value="1"/>
</dbReference>
<dbReference type="InterPro" id="IPR005479">
    <property type="entry name" value="CPAse_ATP-bd"/>
</dbReference>
<dbReference type="PROSITE" id="PS50968">
    <property type="entry name" value="BIOTINYL_LIPOYL"/>
    <property type="match status" value="1"/>
</dbReference>
<dbReference type="Gene3D" id="3.30.1360.40">
    <property type="match status" value="1"/>
</dbReference>
<dbReference type="PROSITE" id="PS50979">
    <property type="entry name" value="BC"/>
    <property type="match status" value="1"/>
</dbReference>
<dbReference type="InterPro" id="IPR003778">
    <property type="entry name" value="CT_A_B"/>
</dbReference>
<reference evidence="11" key="2">
    <citation type="submission" date="2023-07" db="EMBL/GenBank/DDBJ databases">
        <authorList>
            <person name="Sun H."/>
        </authorList>
    </citation>
    <scope>NUCLEOTIDE SEQUENCE</scope>
    <source>
        <strain evidence="11">05753</strain>
    </source>
</reference>
<dbReference type="SMART" id="SM00796">
    <property type="entry name" value="AHS1"/>
    <property type="match status" value="1"/>
</dbReference>
<dbReference type="PANTHER" id="PTHR18866">
    <property type="entry name" value="CARBOXYLASE:PYRUVATE/ACETYL-COA/PROPIONYL-COA CARBOXYLASE"/>
    <property type="match status" value="1"/>
</dbReference>
<dbReference type="PROSITE" id="PS00867">
    <property type="entry name" value="CPSASE_2"/>
    <property type="match status" value="1"/>
</dbReference>
<keyword evidence="12" id="KW-1185">Reference proteome</keyword>
<proteinExistence type="predicted"/>
<evidence type="ECO:0000256" key="5">
    <source>
        <dbReference type="ARBA" id="ARBA00022840"/>
    </source>
</evidence>
<dbReference type="SMART" id="SM00797">
    <property type="entry name" value="AHS2"/>
    <property type="match status" value="1"/>
</dbReference>
<dbReference type="RefSeq" id="WP_302077063.1">
    <property type="nucleotide sequence ID" value="NZ_JAUKWQ010000003.1"/>
</dbReference>
<keyword evidence="2 11" id="KW-0436">Ligase</keyword>
<dbReference type="InterPro" id="IPR005482">
    <property type="entry name" value="Biotin_COase_C"/>
</dbReference>
<evidence type="ECO:0000313" key="12">
    <source>
        <dbReference type="Proteomes" id="UP001169006"/>
    </source>
</evidence>
<dbReference type="Pfam" id="PF02785">
    <property type="entry name" value="Biotin_carb_C"/>
    <property type="match status" value="1"/>
</dbReference>
<dbReference type="InterPro" id="IPR000089">
    <property type="entry name" value="Biotin_lipoyl"/>
</dbReference>
<dbReference type="Gene3D" id="2.40.100.10">
    <property type="entry name" value="Cyclophilin-like"/>
    <property type="match status" value="2"/>
</dbReference>
<dbReference type="Pfam" id="PF00289">
    <property type="entry name" value="Biotin_carb_N"/>
    <property type="match status" value="1"/>
</dbReference>
<dbReference type="NCBIfam" id="TIGR00724">
    <property type="entry name" value="urea_amlyse_rel"/>
    <property type="match status" value="1"/>
</dbReference>
<dbReference type="SUPFAM" id="SSF56059">
    <property type="entry name" value="Glutathione synthetase ATP-binding domain-like"/>
    <property type="match status" value="1"/>
</dbReference>
<feature type="domain" description="ATP-grasp" evidence="9">
    <location>
        <begin position="120"/>
        <end position="317"/>
    </location>
</feature>
<feature type="domain" description="Lipoyl-binding" evidence="8">
    <location>
        <begin position="1099"/>
        <end position="1175"/>
    </location>
</feature>
<evidence type="ECO:0000259" key="8">
    <source>
        <dbReference type="PROSITE" id="PS50968"/>
    </source>
</evidence>
<dbReference type="Pfam" id="PF00364">
    <property type="entry name" value="Biotin_lipoyl"/>
    <property type="match status" value="1"/>
</dbReference>
<evidence type="ECO:0000256" key="4">
    <source>
        <dbReference type="ARBA" id="ARBA00022801"/>
    </source>
</evidence>
<dbReference type="SUPFAM" id="SSF52440">
    <property type="entry name" value="PreATP-grasp domain"/>
    <property type="match status" value="1"/>
</dbReference>
<sequence length="1177" mass="126596">MFKKVLIANRGEIAVRVIKTLRKMRIASVAVYSDADRFSKAVLMADEAVRLGPAPASESYLNVDAVIAACRQTGAEAVHPGYGFLSENIGFAERLKAEGITFIGPSPANISAFGLKHTARDLAKASGVPLLPGSGLLASRDEALTAAQEIGYPVMLKSTAGGGGIGMQLCDSADALAAAFDSVQRIAKSSFGDARVYLERFVAKARHVEVQIFGDGKGRVIALGERDCSLQRRNQKVIEETPAPGLSDAVRQRLHAAAVSLGQQVAYASAGTVEFIYDPARKEFYFLEVNTRLQVEHPVTEAVFGVDLVEWMIRQAAGEDVLTGKEHLVPKGAAIEARVYAEMPHAGFRPSAGLLTEVVFPEEARVDGWVETGTEVTPFYDPMLAKVIVSGESREAAIAALSSALAKTSLCGIETNLEYLKAIAASDLFNSGDVATTALKDFDFVPDVVEVISPGAQSSLQELPGRLGLWHVGVPPSGPMDERSFRHANRLVGNHDHTAALELTVSGPVLKFFSDVTIALAGADMPMKLDGVPVPHGEAVAVKAGQTLSIGSISGAGQRAYLAVSGGFDAPVVMGSRATFGLGQFGGNATGTLRAGHVLRLPRGAQVDVKPANEPAELTREWSVGVLYGPHGAPDFFLQEDIETLFSTEYEVHFNSARTGVRLIGPAPKWARADGGEAGLHPSNLHDNAYAIGAIDFTGDMPIILGPDGPSLGGFVCPAVIARDEQWKMGQFKPGDKIRFHAVERQEDDVLAAPRLRAPAIGSPILTANEAGLIPVVYRRQGDDNLLVEYGPMQLDIGIRMRVHLLMQAVKAAKLPGLIDLTPGIRSLQIHYDSTVLSRTKLLGLLAEIEKSLPAVSEVKVPSRTVWLPLSWNDPQAELAMRKYQELVRPNAPWCPSNIEFIRRINGLADEQAVKNTIFDASYLVMGLGDVYLGAPVATPIDPRHRLVTTKYNPARTWTPENAVGIGGAYMCIYGMEGPGGYQLFGRTIQVWNTWRQTQVFGKDKPWLLDFFDQIRFFPVSHDELTEARAAFPHGGYPVRIEEGTFSYADYEAEMARNAAGISAFKQGQQAAFEAERQRWKEQGLDSFQVDEGAGPGLGGDIPDGCFGVESAVPGNVWKVLVEPGQRVEAGETLAIIESMKMEITVTAHAAGRIRDLRAGPGRNVKAGDVLVVLEDV</sequence>
<evidence type="ECO:0000313" key="11">
    <source>
        <dbReference type="EMBL" id="MDO1582899.1"/>
    </source>
</evidence>
<evidence type="ECO:0000259" key="9">
    <source>
        <dbReference type="PROSITE" id="PS50975"/>
    </source>
</evidence>
<evidence type="ECO:0000256" key="3">
    <source>
        <dbReference type="ARBA" id="ARBA00022741"/>
    </source>
</evidence>
<dbReference type="SUPFAM" id="SSF51246">
    <property type="entry name" value="Rudiment single hybrid motif"/>
    <property type="match status" value="1"/>
</dbReference>
<dbReference type="InterPro" id="IPR029000">
    <property type="entry name" value="Cyclophilin-like_dom_sf"/>
</dbReference>
<evidence type="ECO:0000259" key="10">
    <source>
        <dbReference type="PROSITE" id="PS50979"/>
    </source>
</evidence>
<dbReference type="InterPro" id="IPR011054">
    <property type="entry name" value="Rudment_hybrid_motif"/>
</dbReference>
<evidence type="ECO:0000256" key="1">
    <source>
        <dbReference type="ARBA" id="ARBA00001953"/>
    </source>
</evidence>
<evidence type="ECO:0000256" key="2">
    <source>
        <dbReference type="ARBA" id="ARBA00022598"/>
    </source>
</evidence>
<dbReference type="Gene3D" id="2.40.50.100">
    <property type="match status" value="1"/>
</dbReference>
<dbReference type="InterPro" id="IPR014084">
    <property type="entry name" value="Urea_COase"/>
</dbReference>
<dbReference type="NCBIfam" id="TIGR02712">
    <property type="entry name" value="urea_carbox"/>
    <property type="match status" value="1"/>
</dbReference>
<dbReference type="Gene3D" id="3.30.470.20">
    <property type="entry name" value="ATP-grasp fold, B domain"/>
    <property type="match status" value="1"/>
</dbReference>
<dbReference type="InterPro" id="IPR050856">
    <property type="entry name" value="Biotin_carboxylase_complex"/>
</dbReference>
<reference evidence="11" key="1">
    <citation type="journal article" date="2015" name="Int. J. Syst. Evol. Microbiol.">
        <title>Rhizobium oryzicola sp. nov., potential plant-growth-promoting endophytic bacteria isolated from rice roots.</title>
        <authorList>
            <person name="Zhang X.X."/>
            <person name="Gao J.S."/>
            <person name="Cao Y.H."/>
            <person name="Sheirdil R.A."/>
            <person name="Wang X.C."/>
            <person name="Zhang L."/>
        </authorList>
    </citation>
    <scope>NUCLEOTIDE SEQUENCE</scope>
    <source>
        <strain evidence="11">05753</strain>
    </source>
</reference>
<dbReference type="InterPro" id="IPR003833">
    <property type="entry name" value="CT_C_D"/>
</dbReference>
<keyword evidence="4" id="KW-0378">Hydrolase</keyword>